<dbReference type="InterPro" id="IPR043977">
    <property type="entry name" value="DUF5759"/>
</dbReference>
<sequence>MNVQEVIQISRNRKLRNKDSVNKIIHNIHKKIKNYALLKHDSCTYIIPPIIEETPLYDLENVIQDVFKILDNEGYICTAYSNGQIDISWNEKLVEQKVKTDSYILNQQEQRLRNITKKNKNIDKRFEFIANPSKTTKMEKSIDQQLDEQIEKILKEKTKEQKKYSKLLT</sequence>
<proteinExistence type="predicted"/>
<dbReference type="AlphaFoldDB" id="A0A6C0I9K0"/>
<protein>
    <submittedName>
        <fullName evidence="1">Uncharacterized protein</fullName>
    </submittedName>
</protein>
<dbReference type="EMBL" id="MN740136">
    <property type="protein sequence ID" value="QHT89075.1"/>
    <property type="molecule type" value="Genomic_DNA"/>
</dbReference>
<reference evidence="1" key="1">
    <citation type="journal article" date="2020" name="Nature">
        <title>Giant virus diversity and host interactions through global metagenomics.</title>
        <authorList>
            <person name="Schulz F."/>
            <person name="Roux S."/>
            <person name="Paez-Espino D."/>
            <person name="Jungbluth S."/>
            <person name="Walsh D.A."/>
            <person name="Denef V.J."/>
            <person name="McMahon K.D."/>
            <person name="Konstantinidis K.T."/>
            <person name="Eloe-Fadrosh E.A."/>
            <person name="Kyrpides N.C."/>
            <person name="Woyke T."/>
        </authorList>
    </citation>
    <scope>NUCLEOTIDE SEQUENCE</scope>
    <source>
        <strain evidence="1">GVMAG-M-3300023184-53</strain>
    </source>
</reference>
<organism evidence="1">
    <name type="scientific">viral metagenome</name>
    <dbReference type="NCBI Taxonomy" id="1070528"/>
    <lineage>
        <taxon>unclassified sequences</taxon>
        <taxon>metagenomes</taxon>
        <taxon>organismal metagenomes</taxon>
    </lineage>
</organism>
<evidence type="ECO:0000313" key="1">
    <source>
        <dbReference type="EMBL" id="QHT89075.1"/>
    </source>
</evidence>
<dbReference type="Pfam" id="PF19063">
    <property type="entry name" value="DUF5759"/>
    <property type="match status" value="1"/>
</dbReference>
<name>A0A6C0I9K0_9ZZZZ</name>
<accession>A0A6C0I9K0</accession>